<name>N1PZJ7_DOTSN</name>
<reference evidence="2" key="1">
    <citation type="journal article" date="2012" name="PLoS Genet.">
        <title>The genomes of the fungal plant pathogens Cladosporium fulvum and Dothistroma septosporum reveal adaptation to different hosts and lifestyles but also signatures of common ancestry.</title>
        <authorList>
            <person name="de Wit P.J.G.M."/>
            <person name="van der Burgt A."/>
            <person name="Oekmen B."/>
            <person name="Stergiopoulos I."/>
            <person name="Abd-Elsalam K.A."/>
            <person name="Aerts A.L."/>
            <person name="Bahkali A.H."/>
            <person name="Beenen H.G."/>
            <person name="Chettri P."/>
            <person name="Cox M.P."/>
            <person name="Datema E."/>
            <person name="de Vries R.P."/>
            <person name="Dhillon B."/>
            <person name="Ganley A.R."/>
            <person name="Griffiths S.A."/>
            <person name="Guo Y."/>
            <person name="Hamelin R.C."/>
            <person name="Henrissat B."/>
            <person name="Kabir M.S."/>
            <person name="Jashni M.K."/>
            <person name="Kema G."/>
            <person name="Klaubauf S."/>
            <person name="Lapidus A."/>
            <person name="Levasseur A."/>
            <person name="Lindquist E."/>
            <person name="Mehrabi R."/>
            <person name="Ohm R.A."/>
            <person name="Owen T.J."/>
            <person name="Salamov A."/>
            <person name="Schwelm A."/>
            <person name="Schijlen E."/>
            <person name="Sun H."/>
            <person name="van den Burg H.A."/>
            <person name="van Ham R.C.H.J."/>
            <person name="Zhang S."/>
            <person name="Goodwin S.B."/>
            <person name="Grigoriev I.V."/>
            <person name="Collemare J."/>
            <person name="Bradshaw R.E."/>
        </authorList>
    </citation>
    <scope>NUCLEOTIDE SEQUENCE [LARGE SCALE GENOMIC DNA]</scope>
    <source>
        <strain evidence="2">NZE10 / CBS 128990</strain>
    </source>
</reference>
<accession>N1PZJ7</accession>
<sequence>MNAAISSSLLHSDFWLAPSSTIPDYTLDAATWFKVHYMEDGSVHTQTGMRDKLPKRTAPNIKWHTSKVSELVDFPLPIAAPAPFNPNDKRHFQNIGWNQMVNCLPLRVDINDPKLFALADSQFRDQA</sequence>
<keyword evidence="2" id="KW-1185">Reference proteome</keyword>
<proteinExistence type="predicted"/>
<reference evidence="1 2" key="2">
    <citation type="journal article" date="2012" name="PLoS Pathog.">
        <title>Diverse lifestyles and strategies of plant pathogenesis encoded in the genomes of eighteen Dothideomycetes fungi.</title>
        <authorList>
            <person name="Ohm R.A."/>
            <person name="Feau N."/>
            <person name="Henrissat B."/>
            <person name="Schoch C.L."/>
            <person name="Horwitz B.A."/>
            <person name="Barry K.W."/>
            <person name="Condon B.J."/>
            <person name="Copeland A.C."/>
            <person name="Dhillon B."/>
            <person name="Glaser F."/>
            <person name="Hesse C.N."/>
            <person name="Kosti I."/>
            <person name="LaButti K."/>
            <person name="Lindquist E.A."/>
            <person name="Lucas S."/>
            <person name="Salamov A.A."/>
            <person name="Bradshaw R.E."/>
            <person name="Ciuffetti L."/>
            <person name="Hamelin R.C."/>
            <person name="Kema G.H.J."/>
            <person name="Lawrence C."/>
            <person name="Scott J.A."/>
            <person name="Spatafora J.W."/>
            <person name="Turgeon B.G."/>
            <person name="de Wit P.J.G.M."/>
            <person name="Zhong S."/>
            <person name="Goodwin S.B."/>
            <person name="Grigoriev I.V."/>
        </authorList>
    </citation>
    <scope>NUCLEOTIDE SEQUENCE [LARGE SCALE GENOMIC DNA]</scope>
    <source>
        <strain evidence="2">NZE10 / CBS 128990</strain>
    </source>
</reference>
<dbReference type="AlphaFoldDB" id="N1PZJ7"/>
<evidence type="ECO:0000313" key="1">
    <source>
        <dbReference type="EMBL" id="EME47609.1"/>
    </source>
</evidence>
<organism evidence="1 2">
    <name type="scientific">Dothistroma septosporum (strain NZE10 / CBS 128990)</name>
    <name type="common">Red band needle blight fungus</name>
    <name type="synonym">Mycosphaerella pini</name>
    <dbReference type="NCBI Taxonomy" id="675120"/>
    <lineage>
        <taxon>Eukaryota</taxon>
        <taxon>Fungi</taxon>
        <taxon>Dikarya</taxon>
        <taxon>Ascomycota</taxon>
        <taxon>Pezizomycotina</taxon>
        <taxon>Dothideomycetes</taxon>
        <taxon>Dothideomycetidae</taxon>
        <taxon>Mycosphaerellales</taxon>
        <taxon>Mycosphaerellaceae</taxon>
        <taxon>Dothistroma</taxon>
    </lineage>
</organism>
<dbReference type="EMBL" id="KB446536">
    <property type="protein sequence ID" value="EME47609.1"/>
    <property type="molecule type" value="Genomic_DNA"/>
</dbReference>
<dbReference type="OrthoDB" id="498204at2759"/>
<protein>
    <submittedName>
        <fullName evidence="1">Uncharacterized protein</fullName>
    </submittedName>
</protein>
<dbReference type="HOGENOM" id="CLU_1970519_0_0_1"/>
<dbReference type="Proteomes" id="UP000016933">
    <property type="component" value="Unassembled WGS sequence"/>
</dbReference>
<evidence type="ECO:0000313" key="2">
    <source>
        <dbReference type="Proteomes" id="UP000016933"/>
    </source>
</evidence>
<gene>
    <name evidence="1" type="ORF">DOTSEDRAFT_21379</name>
</gene>